<keyword evidence="1" id="KW-0732">Signal</keyword>
<evidence type="ECO:0000256" key="1">
    <source>
        <dbReference type="SAM" id="SignalP"/>
    </source>
</evidence>
<keyword evidence="3" id="KW-1185">Reference proteome</keyword>
<comment type="caution">
    <text evidence="2">The sequence shown here is derived from an EMBL/GenBank/DDBJ whole genome shotgun (WGS) entry which is preliminary data.</text>
</comment>
<sequence length="389" mass="41122">MMFYRSHRFAAGLAVSLFPLQGLPALAFDPSGNDVADTFLELLDSEEGTVESYSAVDTSADTVTIRDLVITNDDKDDARVTIGSTTLTGGAIQDNGRLKLSSLDLENLELAADDGGMSLKNLKATGLLLPSAEEVKADKAPVNPGYSMLEITGVLIRGEDGQIADIEKITSSIDAMDGDLPTAGSFAVSGAKIDVDKVETKESKSLSELGYKTLTVDLSGSGKWDPETATLTVPELKINAEQAASVSLSFSLGGVTREVIMQLNRNSGEPQETMAALQAVTVQNIGIRLDDDSLTGRILDVEAQKAGVETPVYVERLTGSLPLMLGMLQNKDLQDKVQQAVTQFLTTPDSLEIKAAPGVPVPVAQIMGTAMLAPHMIPQILSISIAANE</sequence>
<reference evidence="2 3" key="1">
    <citation type="submission" date="2018-01" db="EMBL/GenBank/DDBJ databases">
        <title>Genomic Encyclopedia of Archaeal and Bacterial Type Strains, Phase II (KMG-II): from individual species to whole genera.</title>
        <authorList>
            <person name="Goeker M."/>
        </authorList>
    </citation>
    <scope>NUCLEOTIDE SEQUENCE [LARGE SCALE GENOMIC DNA]</scope>
    <source>
        <strain evidence="2 3">DSM 17023</strain>
    </source>
</reference>
<feature type="chain" id="PRO_5015708803" evidence="1">
    <location>
        <begin position="28"/>
        <end position="389"/>
    </location>
</feature>
<dbReference type="RefSeq" id="WP_208987647.1">
    <property type="nucleotide sequence ID" value="NZ_PPCN01000011.1"/>
</dbReference>
<organism evidence="2 3">
    <name type="scientific">Roseibium marinum</name>
    <dbReference type="NCBI Taxonomy" id="281252"/>
    <lineage>
        <taxon>Bacteria</taxon>
        <taxon>Pseudomonadati</taxon>
        <taxon>Pseudomonadota</taxon>
        <taxon>Alphaproteobacteria</taxon>
        <taxon>Hyphomicrobiales</taxon>
        <taxon>Stappiaceae</taxon>
        <taxon>Roseibium</taxon>
    </lineage>
</organism>
<dbReference type="Proteomes" id="UP000236959">
    <property type="component" value="Unassembled WGS sequence"/>
</dbReference>
<gene>
    <name evidence="2" type="ORF">CLV41_11112</name>
</gene>
<accession>A0A2S3UM13</accession>
<feature type="signal peptide" evidence="1">
    <location>
        <begin position="1"/>
        <end position="27"/>
    </location>
</feature>
<evidence type="ECO:0000313" key="3">
    <source>
        <dbReference type="Proteomes" id="UP000236959"/>
    </source>
</evidence>
<dbReference type="EMBL" id="PPCN01000011">
    <property type="protein sequence ID" value="POF28762.1"/>
    <property type="molecule type" value="Genomic_DNA"/>
</dbReference>
<evidence type="ECO:0000313" key="2">
    <source>
        <dbReference type="EMBL" id="POF28762.1"/>
    </source>
</evidence>
<dbReference type="AlphaFoldDB" id="A0A2S3UM13"/>
<protein>
    <submittedName>
        <fullName evidence="2">Uncharacterized protein</fullName>
    </submittedName>
</protein>
<proteinExistence type="predicted"/>
<name>A0A2S3UM13_9HYPH</name>